<dbReference type="SUPFAM" id="SSF51735">
    <property type="entry name" value="NAD(P)-binding Rossmann-fold domains"/>
    <property type="match status" value="1"/>
</dbReference>
<comment type="caution">
    <text evidence="1">The sequence shown here is derived from an EMBL/GenBank/DDBJ whole genome shotgun (WGS) entry which is preliminary data.</text>
</comment>
<evidence type="ECO:0000313" key="2">
    <source>
        <dbReference type="Proteomes" id="UP000714275"/>
    </source>
</evidence>
<dbReference type="AlphaFoldDB" id="A0A9P6ZU38"/>
<dbReference type="EMBL" id="JABBWD010000026">
    <property type="protein sequence ID" value="KAG1776541.1"/>
    <property type="molecule type" value="Genomic_DNA"/>
</dbReference>
<gene>
    <name evidence="1" type="ORF">EV702DRAFT_971274</name>
</gene>
<protein>
    <recommendedName>
        <fullName evidence="3">Gfo/Idh/MocA-like oxidoreductase N-terminal domain-containing protein</fullName>
    </recommendedName>
</protein>
<keyword evidence="2" id="KW-1185">Reference proteome</keyword>
<reference evidence="1" key="1">
    <citation type="journal article" date="2020" name="New Phytol.">
        <title>Comparative genomics reveals dynamic genome evolution in host specialist ectomycorrhizal fungi.</title>
        <authorList>
            <person name="Lofgren L.A."/>
            <person name="Nguyen N.H."/>
            <person name="Vilgalys R."/>
            <person name="Ruytinx J."/>
            <person name="Liao H.L."/>
            <person name="Branco S."/>
            <person name="Kuo A."/>
            <person name="LaButti K."/>
            <person name="Lipzen A."/>
            <person name="Andreopoulos W."/>
            <person name="Pangilinan J."/>
            <person name="Riley R."/>
            <person name="Hundley H."/>
            <person name="Na H."/>
            <person name="Barry K."/>
            <person name="Grigoriev I.V."/>
            <person name="Stajich J.E."/>
            <person name="Kennedy P.G."/>
        </authorList>
    </citation>
    <scope>NUCLEOTIDE SEQUENCE</scope>
    <source>
        <strain evidence="1">DOB743</strain>
    </source>
</reference>
<dbReference type="Proteomes" id="UP000714275">
    <property type="component" value="Unassembled WGS sequence"/>
</dbReference>
<evidence type="ECO:0008006" key="3">
    <source>
        <dbReference type="Google" id="ProtNLM"/>
    </source>
</evidence>
<proteinExistence type="predicted"/>
<name>A0A9P6ZU38_9AGAM</name>
<dbReference type="Gene3D" id="3.30.360.10">
    <property type="entry name" value="Dihydrodipicolinate Reductase, domain 2"/>
    <property type="match status" value="1"/>
</dbReference>
<dbReference type="InterPro" id="IPR036291">
    <property type="entry name" value="NAD(P)-bd_dom_sf"/>
</dbReference>
<dbReference type="OrthoDB" id="64915at2759"/>
<accession>A0A9P6ZU38</accession>
<dbReference type="Gene3D" id="3.40.50.720">
    <property type="entry name" value="NAD(P)-binding Rossmann-like Domain"/>
    <property type="match status" value="1"/>
</dbReference>
<organism evidence="1 2">
    <name type="scientific">Suillus placidus</name>
    <dbReference type="NCBI Taxonomy" id="48579"/>
    <lineage>
        <taxon>Eukaryota</taxon>
        <taxon>Fungi</taxon>
        <taxon>Dikarya</taxon>
        <taxon>Basidiomycota</taxon>
        <taxon>Agaricomycotina</taxon>
        <taxon>Agaricomycetes</taxon>
        <taxon>Agaricomycetidae</taxon>
        <taxon>Boletales</taxon>
        <taxon>Suillineae</taxon>
        <taxon>Suillaceae</taxon>
        <taxon>Suillus</taxon>
    </lineage>
</organism>
<sequence>MLFHNNSQQLSLCEVAVKNCWLPRNLHCERAMKALATGRHVLFKKPSDITAEETSSTADQCFLRLSTSYNEGLSRRTCHIARFYPAVQCVRAIVESGEPGALKRNPCASKGRNCQ</sequence>
<evidence type="ECO:0000313" key="1">
    <source>
        <dbReference type="EMBL" id="KAG1776541.1"/>
    </source>
</evidence>